<evidence type="ECO:0000259" key="1">
    <source>
        <dbReference type="Pfam" id="PF03372"/>
    </source>
</evidence>
<dbReference type="Gene3D" id="3.60.10.10">
    <property type="entry name" value="Endonuclease/exonuclease/phosphatase"/>
    <property type="match status" value="1"/>
</dbReference>
<dbReference type="AlphaFoldDB" id="A0AAD7VY88"/>
<name>A0AAD7VY88_9TELE</name>
<feature type="domain" description="Endonuclease/exonuclease/phosphatase" evidence="1">
    <location>
        <begin position="4"/>
        <end position="164"/>
    </location>
</feature>
<evidence type="ECO:0000313" key="3">
    <source>
        <dbReference type="Proteomes" id="UP001221898"/>
    </source>
</evidence>
<reference evidence="2" key="1">
    <citation type="journal article" date="2023" name="Science">
        <title>Genome structures resolve the early diversification of teleost fishes.</title>
        <authorList>
            <person name="Parey E."/>
            <person name="Louis A."/>
            <person name="Montfort J."/>
            <person name="Bouchez O."/>
            <person name="Roques C."/>
            <person name="Iampietro C."/>
            <person name="Lluch J."/>
            <person name="Castinel A."/>
            <person name="Donnadieu C."/>
            <person name="Desvignes T."/>
            <person name="Floi Bucao C."/>
            <person name="Jouanno E."/>
            <person name="Wen M."/>
            <person name="Mejri S."/>
            <person name="Dirks R."/>
            <person name="Jansen H."/>
            <person name="Henkel C."/>
            <person name="Chen W.J."/>
            <person name="Zahm M."/>
            <person name="Cabau C."/>
            <person name="Klopp C."/>
            <person name="Thompson A.W."/>
            <person name="Robinson-Rechavi M."/>
            <person name="Braasch I."/>
            <person name="Lecointre G."/>
            <person name="Bobe J."/>
            <person name="Postlethwait J.H."/>
            <person name="Berthelot C."/>
            <person name="Roest Crollius H."/>
            <person name="Guiguen Y."/>
        </authorList>
    </citation>
    <scope>NUCLEOTIDE SEQUENCE</scope>
    <source>
        <strain evidence="2">NC1722</strain>
    </source>
</reference>
<proteinExistence type="predicted"/>
<dbReference type="Proteomes" id="UP001221898">
    <property type="component" value="Unassembled WGS sequence"/>
</dbReference>
<accession>A0AAD7VY88</accession>
<keyword evidence="3" id="KW-1185">Reference proteome</keyword>
<dbReference type="InterPro" id="IPR036691">
    <property type="entry name" value="Endo/exonu/phosph_ase_sf"/>
</dbReference>
<protein>
    <recommendedName>
        <fullName evidence="1">Endonuclease/exonuclease/phosphatase domain-containing protein</fullName>
    </recommendedName>
</protein>
<sequence>MQGDVFLLQEVHLRDEEDVSAFTREWVWGPSGWSVGGVHSDGVGILFRGFSFVIEEVVGFIAGRVIFVDCTFMSVKYRIINVYAPAQGGRRLEVIRELPGCLSTSRSLILGGDFNICLDVGRGGARAGEGGVDYSARALERVVGDFRLLDTFRKVHPGDAGYTWRNSRGLQAAWTTFSWEGGYVV</sequence>
<gene>
    <name evidence="2" type="ORF">AAFF_G00013200</name>
</gene>
<organism evidence="2 3">
    <name type="scientific">Aldrovandia affinis</name>
    <dbReference type="NCBI Taxonomy" id="143900"/>
    <lineage>
        <taxon>Eukaryota</taxon>
        <taxon>Metazoa</taxon>
        <taxon>Chordata</taxon>
        <taxon>Craniata</taxon>
        <taxon>Vertebrata</taxon>
        <taxon>Euteleostomi</taxon>
        <taxon>Actinopterygii</taxon>
        <taxon>Neopterygii</taxon>
        <taxon>Teleostei</taxon>
        <taxon>Notacanthiformes</taxon>
        <taxon>Halosauridae</taxon>
        <taxon>Aldrovandia</taxon>
    </lineage>
</organism>
<dbReference type="InterPro" id="IPR005135">
    <property type="entry name" value="Endo/exonuclease/phosphatase"/>
</dbReference>
<comment type="caution">
    <text evidence="2">The sequence shown here is derived from an EMBL/GenBank/DDBJ whole genome shotgun (WGS) entry which is preliminary data.</text>
</comment>
<dbReference type="SUPFAM" id="SSF56219">
    <property type="entry name" value="DNase I-like"/>
    <property type="match status" value="1"/>
</dbReference>
<dbReference type="Pfam" id="PF03372">
    <property type="entry name" value="Exo_endo_phos"/>
    <property type="match status" value="1"/>
</dbReference>
<evidence type="ECO:0000313" key="2">
    <source>
        <dbReference type="EMBL" id="KAJ8358363.1"/>
    </source>
</evidence>
<dbReference type="EMBL" id="JAINUG010001020">
    <property type="protein sequence ID" value="KAJ8358363.1"/>
    <property type="molecule type" value="Genomic_DNA"/>
</dbReference>
<dbReference type="GO" id="GO:0003824">
    <property type="term" value="F:catalytic activity"/>
    <property type="evidence" value="ECO:0007669"/>
    <property type="project" value="InterPro"/>
</dbReference>